<feature type="region of interest" description="Disordered" evidence="1">
    <location>
        <begin position="1"/>
        <end position="67"/>
    </location>
</feature>
<gene>
    <name evidence="2" type="ORF">PVAP13_6NG324200</name>
</gene>
<evidence type="ECO:0000313" key="3">
    <source>
        <dbReference type="Proteomes" id="UP000823388"/>
    </source>
</evidence>
<feature type="compositionally biased region" description="Basic residues" evidence="1">
    <location>
        <begin position="29"/>
        <end position="52"/>
    </location>
</feature>
<proteinExistence type="predicted"/>
<dbReference type="EMBL" id="CM029048">
    <property type="protein sequence ID" value="KAG2580701.1"/>
    <property type="molecule type" value="Genomic_DNA"/>
</dbReference>
<organism evidence="2 3">
    <name type="scientific">Panicum virgatum</name>
    <name type="common">Blackwell switchgrass</name>
    <dbReference type="NCBI Taxonomy" id="38727"/>
    <lineage>
        <taxon>Eukaryota</taxon>
        <taxon>Viridiplantae</taxon>
        <taxon>Streptophyta</taxon>
        <taxon>Embryophyta</taxon>
        <taxon>Tracheophyta</taxon>
        <taxon>Spermatophyta</taxon>
        <taxon>Magnoliopsida</taxon>
        <taxon>Liliopsida</taxon>
        <taxon>Poales</taxon>
        <taxon>Poaceae</taxon>
        <taxon>PACMAD clade</taxon>
        <taxon>Panicoideae</taxon>
        <taxon>Panicodae</taxon>
        <taxon>Paniceae</taxon>
        <taxon>Panicinae</taxon>
        <taxon>Panicum</taxon>
        <taxon>Panicum sect. Hiantes</taxon>
    </lineage>
</organism>
<comment type="caution">
    <text evidence="2">The sequence shown here is derived from an EMBL/GenBank/DDBJ whole genome shotgun (WGS) entry which is preliminary data.</text>
</comment>
<evidence type="ECO:0000313" key="2">
    <source>
        <dbReference type="EMBL" id="KAG2580701.1"/>
    </source>
</evidence>
<evidence type="ECO:0000256" key="1">
    <source>
        <dbReference type="SAM" id="MobiDB-lite"/>
    </source>
</evidence>
<keyword evidence="3" id="KW-1185">Reference proteome</keyword>
<dbReference type="Proteomes" id="UP000823388">
    <property type="component" value="Chromosome 6N"/>
</dbReference>
<accession>A0A8T0R4Z4</accession>
<feature type="compositionally biased region" description="Pro residues" evidence="1">
    <location>
        <begin position="57"/>
        <end position="67"/>
    </location>
</feature>
<name>A0A8T0R4Z4_PANVG</name>
<sequence length="147" mass="15582">MAGKESCTTQSEGAVQKAPPNQSKQAHEPKRKGKAPRISRKREGPKHKRISSSRRFPPLPPPAPPLPETLAAAAEILAAAGITAPLYAGAARGRRSAACHSRLQARGAALKVLSLSWLPAERSWAPGGRRRRKAAQGLRQGAALIPV</sequence>
<protein>
    <submittedName>
        <fullName evidence="2">Uncharacterized protein</fullName>
    </submittedName>
</protein>
<feature type="compositionally biased region" description="Polar residues" evidence="1">
    <location>
        <begin position="1"/>
        <end position="24"/>
    </location>
</feature>
<dbReference type="AlphaFoldDB" id="A0A8T0R4Z4"/>
<reference evidence="2" key="1">
    <citation type="submission" date="2020-05" db="EMBL/GenBank/DDBJ databases">
        <title>WGS assembly of Panicum virgatum.</title>
        <authorList>
            <person name="Lovell J.T."/>
            <person name="Jenkins J."/>
            <person name="Shu S."/>
            <person name="Juenger T.E."/>
            <person name="Schmutz J."/>
        </authorList>
    </citation>
    <scope>NUCLEOTIDE SEQUENCE</scope>
    <source>
        <strain evidence="2">AP13</strain>
    </source>
</reference>